<evidence type="ECO:0000313" key="2">
    <source>
        <dbReference type="EMBL" id="SKA57052.1"/>
    </source>
</evidence>
<feature type="chain" id="PRO_5012052329" evidence="1">
    <location>
        <begin position="26"/>
        <end position="255"/>
    </location>
</feature>
<feature type="signal peptide" evidence="1">
    <location>
        <begin position="1"/>
        <end position="25"/>
    </location>
</feature>
<dbReference type="EMBL" id="FUWP01000038">
    <property type="protein sequence ID" value="SKA57052.1"/>
    <property type="molecule type" value="Genomic_DNA"/>
</dbReference>
<reference evidence="2 3" key="1">
    <citation type="submission" date="2017-02" db="EMBL/GenBank/DDBJ databases">
        <authorList>
            <person name="Peterson S.W."/>
        </authorList>
    </citation>
    <scope>NUCLEOTIDE SEQUENCE [LARGE SCALE GENOMIC DNA]</scope>
    <source>
        <strain evidence="2 3">CECT 9189</strain>
    </source>
</reference>
<gene>
    <name evidence="2" type="ORF">CZ814_03821</name>
</gene>
<proteinExistence type="predicted"/>
<evidence type="ECO:0000313" key="3">
    <source>
        <dbReference type="Proteomes" id="UP000191116"/>
    </source>
</evidence>
<dbReference type="AlphaFoldDB" id="A0A1T4UWI4"/>
<evidence type="ECO:0000256" key="1">
    <source>
        <dbReference type="SAM" id="SignalP"/>
    </source>
</evidence>
<dbReference type="Proteomes" id="UP000191116">
    <property type="component" value="Unassembled WGS sequence"/>
</dbReference>
<protein>
    <submittedName>
        <fullName evidence="2">Uncharacterized protein</fullName>
    </submittedName>
</protein>
<dbReference type="RefSeq" id="WP_080176479.1">
    <property type="nucleotide sequence ID" value="NZ_AP024856.1"/>
</dbReference>
<organism evidence="2 3">
    <name type="scientific">Photobacterium toruni</name>
    <dbReference type="NCBI Taxonomy" id="1935446"/>
    <lineage>
        <taxon>Bacteria</taxon>
        <taxon>Pseudomonadati</taxon>
        <taxon>Pseudomonadota</taxon>
        <taxon>Gammaproteobacteria</taxon>
        <taxon>Vibrionales</taxon>
        <taxon>Vibrionaceae</taxon>
        <taxon>Photobacterium</taxon>
    </lineage>
</organism>
<dbReference type="OrthoDB" id="5815285at2"/>
<sequence>MKLNTYFIAAIICGSSLGVTQSVIANDLTSSPESTQHLTTPVLTANMNVIPYSYLLFGFTLYIDIDGATFNTTNANDFRNATTLSTPNRVTPYGATESSIRYRITALDDLRAVNSITLTIDQSVLSVPHPVSITIPVFHDIAPPDTPHEEANTIASLSVDSVDAADFLIPKGTVYTIILNDGEFVQGCSDVIKHSIMNTSNIRDMVTIWHKSSNEVQFVLSGSNHLPNSGNWNFELSPDTTTLNSTLYISTPINH</sequence>
<accession>A0A1T4UWI4</accession>
<keyword evidence="1" id="KW-0732">Signal</keyword>
<name>A0A1T4UWI4_9GAMM</name>